<feature type="transmembrane region" description="Helical" evidence="7">
    <location>
        <begin position="306"/>
        <end position="328"/>
    </location>
</feature>
<evidence type="ECO:0000256" key="5">
    <source>
        <dbReference type="ARBA" id="ARBA00022989"/>
    </source>
</evidence>
<dbReference type="CDD" id="cd06261">
    <property type="entry name" value="TM_PBP2"/>
    <property type="match status" value="1"/>
</dbReference>
<keyword evidence="3" id="KW-1003">Cell membrane</keyword>
<keyword evidence="4 7" id="KW-0812">Transmembrane</keyword>
<keyword evidence="6 7" id="KW-0472">Membrane</keyword>
<evidence type="ECO:0000313" key="9">
    <source>
        <dbReference type="EMBL" id="SDO63540.1"/>
    </source>
</evidence>
<feature type="transmembrane region" description="Helical" evidence="7">
    <location>
        <begin position="252"/>
        <end position="277"/>
    </location>
</feature>
<feature type="transmembrane region" description="Helical" evidence="7">
    <location>
        <begin position="202"/>
        <end position="221"/>
    </location>
</feature>
<name>A0A1H0L6F1_9PSEU</name>
<feature type="transmembrane region" description="Helical" evidence="7">
    <location>
        <begin position="36"/>
        <end position="55"/>
    </location>
</feature>
<dbReference type="OrthoDB" id="9778910at2"/>
<dbReference type="RefSeq" id="WP_091373060.1">
    <property type="nucleotide sequence ID" value="NZ_FNDV01000009.1"/>
</dbReference>
<feature type="domain" description="ABC transmembrane type-1" evidence="8">
    <location>
        <begin position="120"/>
        <end position="325"/>
    </location>
</feature>
<evidence type="ECO:0000259" key="8">
    <source>
        <dbReference type="PROSITE" id="PS50928"/>
    </source>
</evidence>
<evidence type="ECO:0000313" key="10">
    <source>
        <dbReference type="Proteomes" id="UP000199651"/>
    </source>
</evidence>
<keyword evidence="2 7" id="KW-0813">Transport</keyword>
<evidence type="ECO:0000256" key="4">
    <source>
        <dbReference type="ARBA" id="ARBA00022692"/>
    </source>
</evidence>
<dbReference type="STRING" id="504798.SAMN05421871_109276"/>
<dbReference type="SUPFAM" id="SSF161098">
    <property type="entry name" value="MetI-like"/>
    <property type="match status" value="1"/>
</dbReference>
<dbReference type="Pfam" id="PF19300">
    <property type="entry name" value="BPD_transp_1_N"/>
    <property type="match status" value="1"/>
</dbReference>
<feature type="transmembrane region" description="Helical" evidence="7">
    <location>
        <begin position="160"/>
        <end position="190"/>
    </location>
</feature>
<dbReference type="PANTHER" id="PTHR43163:SF6">
    <property type="entry name" value="DIPEPTIDE TRANSPORT SYSTEM PERMEASE PROTEIN DPPB-RELATED"/>
    <property type="match status" value="1"/>
</dbReference>
<proteinExistence type="inferred from homology"/>
<evidence type="ECO:0000256" key="6">
    <source>
        <dbReference type="ARBA" id="ARBA00023136"/>
    </source>
</evidence>
<feature type="transmembrane region" description="Helical" evidence="7">
    <location>
        <begin position="124"/>
        <end position="148"/>
    </location>
</feature>
<dbReference type="InterPro" id="IPR045621">
    <property type="entry name" value="BPD_transp_1_N"/>
</dbReference>
<keyword evidence="10" id="KW-1185">Reference proteome</keyword>
<reference evidence="10" key="1">
    <citation type="submission" date="2016-10" db="EMBL/GenBank/DDBJ databases">
        <authorList>
            <person name="Varghese N."/>
            <person name="Submissions S."/>
        </authorList>
    </citation>
    <scope>NUCLEOTIDE SEQUENCE [LARGE SCALE GENOMIC DNA]</scope>
    <source>
        <strain evidence="10">IBRC-M 10655</strain>
    </source>
</reference>
<dbReference type="PANTHER" id="PTHR43163">
    <property type="entry name" value="DIPEPTIDE TRANSPORT SYSTEM PERMEASE PROTEIN DPPB-RELATED"/>
    <property type="match status" value="1"/>
</dbReference>
<organism evidence="9 10">
    <name type="scientific">Actinokineospora alba</name>
    <dbReference type="NCBI Taxonomy" id="504798"/>
    <lineage>
        <taxon>Bacteria</taxon>
        <taxon>Bacillati</taxon>
        <taxon>Actinomycetota</taxon>
        <taxon>Actinomycetes</taxon>
        <taxon>Pseudonocardiales</taxon>
        <taxon>Pseudonocardiaceae</taxon>
        <taxon>Actinokineospora</taxon>
    </lineage>
</organism>
<evidence type="ECO:0000256" key="3">
    <source>
        <dbReference type="ARBA" id="ARBA00022475"/>
    </source>
</evidence>
<dbReference type="GO" id="GO:0005886">
    <property type="term" value="C:plasma membrane"/>
    <property type="evidence" value="ECO:0007669"/>
    <property type="project" value="UniProtKB-SubCell"/>
</dbReference>
<gene>
    <name evidence="9" type="ORF">SAMN05192558_10423</name>
</gene>
<evidence type="ECO:0000256" key="2">
    <source>
        <dbReference type="ARBA" id="ARBA00022448"/>
    </source>
</evidence>
<keyword evidence="5 7" id="KW-1133">Transmembrane helix</keyword>
<accession>A0A1H0L6F1</accession>
<dbReference type="Pfam" id="PF00528">
    <property type="entry name" value="BPD_transp_1"/>
    <property type="match status" value="1"/>
</dbReference>
<dbReference type="PROSITE" id="PS50928">
    <property type="entry name" value="ABC_TM1"/>
    <property type="match status" value="1"/>
</dbReference>
<dbReference type="InterPro" id="IPR035906">
    <property type="entry name" value="MetI-like_sf"/>
</dbReference>
<dbReference type="EMBL" id="FNJB01000004">
    <property type="protein sequence ID" value="SDO63540.1"/>
    <property type="molecule type" value="Genomic_DNA"/>
</dbReference>
<dbReference type="InterPro" id="IPR000515">
    <property type="entry name" value="MetI-like"/>
</dbReference>
<dbReference type="Proteomes" id="UP000199651">
    <property type="component" value="Unassembled WGS sequence"/>
</dbReference>
<protein>
    <submittedName>
        <fullName evidence="9">Peptide/nickel transport system permease protein</fullName>
    </submittedName>
</protein>
<dbReference type="Gene3D" id="1.10.3720.10">
    <property type="entry name" value="MetI-like"/>
    <property type="match status" value="1"/>
</dbReference>
<sequence>MQTTTPLPPQKRSRSRDDHQQAAAVWLHYLAVRARGLVVVLVAITILTFLVVRLVPGDPARLILGPTASAEDVKRVREQLGLTDSLPQQFWSYVTGILHGDLGTSFTNSQPVSTLLSQRFPLTVELACAGLLVVILLGFPLGLAAGLLGRDGRGAWRSGVFSAITSVVGALPEYITGTLLILIFPLTLGYLPVQGGSGPDEILLPALAVGLGPAAVLARLVRNETRAVLNQEYMMTAASKRISTWRTVSRHILPNVITSTLTLGGVLLIALIGGTVITENVFNMAGLGNALVRAVQSNDYPVVQGILLLLGLVAVLINVAVDVVLGVLDPRVLGETA</sequence>
<comment type="subcellular location">
    <subcellularLocation>
        <location evidence="1 7">Cell membrane</location>
        <topology evidence="1 7">Multi-pass membrane protein</topology>
    </subcellularLocation>
</comment>
<evidence type="ECO:0000256" key="7">
    <source>
        <dbReference type="RuleBase" id="RU363032"/>
    </source>
</evidence>
<evidence type="ECO:0000256" key="1">
    <source>
        <dbReference type="ARBA" id="ARBA00004651"/>
    </source>
</evidence>
<comment type="similarity">
    <text evidence="7">Belongs to the binding-protein-dependent transport system permease family.</text>
</comment>
<dbReference type="GO" id="GO:0055085">
    <property type="term" value="P:transmembrane transport"/>
    <property type="evidence" value="ECO:0007669"/>
    <property type="project" value="InterPro"/>
</dbReference>
<dbReference type="AlphaFoldDB" id="A0A1H0L6F1"/>